<dbReference type="GO" id="GO:0005634">
    <property type="term" value="C:nucleus"/>
    <property type="evidence" value="ECO:0007669"/>
    <property type="project" value="UniProtKB-SubCell"/>
</dbReference>
<protein>
    <submittedName>
        <fullName evidence="14">Zinc finger and BTB domain containing 39</fullName>
    </submittedName>
</protein>
<feature type="domain" description="C2H2-type" evidence="13">
    <location>
        <begin position="501"/>
        <end position="528"/>
    </location>
</feature>
<dbReference type="AlphaFoldDB" id="G3PD80"/>
<dbReference type="OMA" id="SSFVDWH"/>
<evidence type="ECO:0000256" key="9">
    <source>
        <dbReference type="ARBA" id="ARBA00023242"/>
    </source>
</evidence>
<keyword evidence="9" id="KW-0539">Nucleus</keyword>
<keyword evidence="3" id="KW-0677">Repeat</keyword>
<dbReference type="SUPFAM" id="SSF54695">
    <property type="entry name" value="POZ domain"/>
    <property type="match status" value="1"/>
</dbReference>
<name>G3PD80_GASAC</name>
<evidence type="ECO:0000313" key="14">
    <source>
        <dbReference type="Ensembl" id="ENSGACP00000015554.1"/>
    </source>
</evidence>
<dbReference type="GO" id="GO:0008270">
    <property type="term" value="F:zinc ion binding"/>
    <property type="evidence" value="ECO:0007669"/>
    <property type="project" value="UniProtKB-KW"/>
</dbReference>
<keyword evidence="8" id="KW-0804">Transcription</keyword>
<dbReference type="InterPro" id="IPR013087">
    <property type="entry name" value="Znf_C2H2_type"/>
</dbReference>
<dbReference type="PROSITE" id="PS00028">
    <property type="entry name" value="ZINC_FINGER_C2H2_1"/>
    <property type="match status" value="5"/>
</dbReference>
<dbReference type="InParanoid" id="G3PD80"/>
<evidence type="ECO:0000256" key="1">
    <source>
        <dbReference type="ARBA" id="ARBA00004123"/>
    </source>
</evidence>
<dbReference type="FunFam" id="3.30.160.60:FF:000325">
    <property type="entry name" value="ZFP90 zinc finger protein"/>
    <property type="match status" value="1"/>
</dbReference>
<dbReference type="Bgee" id="ENSGACG00000011765">
    <property type="expression patterns" value="Expressed in heart"/>
</dbReference>
<dbReference type="Ensembl" id="ENSGACT00000015585.1">
    <property type="protein sequence ID" value="ENSGACP00000015554.1"/>
    <property type="gene ID" value="ENSGACG00000011765.1"/>
</dbReference>
<feature type="region of interest" description="Disordered" evidence="11">
    <location>
        <begin position="188"/>
        <end position="210"/>
    </location>
</feature>
<dbReference type="STRING" id="69293.ENSGACP00000015554"/>
<reference evidence="14" key="1">
    <citation type="submission" date="2006-01" db="EMBL/GenBank/DDBJ databases">
        <authorList>
            <person name="Lindblad-Toh K."/>
            <person name="Mauceli E."/>
            <person name="Grabherr M."/>
            <person name="Chang J.L."/>
            <person name="Lander E.S."/>
        </authorList>
    </citation>
    <scope>NUCLEOTIDE SEQUENCE [LARGE SCALE GENOMIC DNA]</scope>
</reference>
<dbReference type="Gene3D" id="3.30.160.60">
    <property type="entry name" value="Classic Zinc Finger"/>
    <property type="match status" value="4"/>
</dbReference>
<feature type="domain" description="C2H2-type" evidence="13">
    <location>
        <begin position="595"/>
        <end position="622"/>
    </location>
</feature>
<dbReference type="SMART" id="SM00225">
    <property type="entry name" value="BTB"/>
    <property type="match status" value="1"/>
</dbReference>
<keyword evidence="7" id="KW-0238">DNA-binding</keyword>
<keyword evidence="6" id="KW-0805">Transcription regulation</keyword>
<dbReference type="InterPro" id="IPR000210">
    <property type="entry name" value="BTB/POZ_dom"/>
</dbReference>
<evidence type="ECO:0000256" key="7">
    <source>
        <dbReference type="ARBA" id="ARBA00023125"/>
    </source>
</evidence>
<evidence type="ECO:0000256" key="10">
    <source>
        <dbReference type="PROSITE-ProRule" id="PRU00042"/>
    </source>
</evidence>
<evidence type="ECO:0000256" key="2">
    <source>
        <dbReference type="ARBA" id="ARBA00022723"/>
    </source>
</evidence>
<feature type="region of interest" description="Disordered" evidence="11">
    <location>
        <begin position="232"/>
        <end position="261"/>
    </location>
</feature>
<feature type="domain" description="C2H2-type" evidence="13">
    <location>
        <begin position="651"/>
        <end position="678"/>
    </location>
</feature>
<feature type="domain" description="C2H2-type" evidence="13">
    <location>
        <begin position="623"/>
        <end position="650"/>
    </location>
</feature>
<dbReference type="PANTHER" id="PTHR24394:SF43">
    <property type="entry name" value="ZINC FINGER AND BTB DOMAIN CONTAINING 39"/>
    <property type="match status" value="1"/>
</dbReference>
<comment type="subcellular location">
    <subcellularLocation>
        <location evidence="1">Nucleus</location>
    </subcellularLocation>
</comment>
<sequence>AGMRIQLQGPGHAASLLAQLNSCRQSRQFCDVLLQVGNRRFAAHRAVLACAGTYFRNLFARAPSSPTAAFSLEFISAANFEKLLTFVYTGEILTDLIDVGVLYELAERLGVVELVRACHATFPDLQASASADVVAAAVGAASASSSCSSLSPSPLFQTRAAGSGHDARPGALSLDLKEEDVQSRVGYGQVAAGRRTPGRRSLSTGGLSGRCDGALPAGPVLQLKVEPGLGVDEGGCEVRDTGSSPPQSCGEAPSDPCSFPDSSAQLGAEACAPTSSSRETLGGLRVVSVEGGMVEVQRDGTQVFEKVEEGGLAGEIIELSDDEDFMEDEEDDDEDGLVVTGNMLPCKACEVLLPADPDAIRRHAETHLTELGLCRVCGASLPDRDAGVAHSLSHVGVQLFACDMCHSQFCSQNKLLRHHRQAASGYTIPQVALTSSGQSLGPELQCAVCAKTLSKDFQAVKDHLLSHVCPQSLSCGVCHLPQLSSCSLLWHALSHLSLPVFTCPHCARCFVERAMLDRHMAAHAEGEEELHCFLCPQTFPSASAFQYHLGLHTSESLGGAGGGRAHGWLGKRKADQTPECLPSSSSQREAGSLWYRCRYCGKCFAHSGEFTYHLRIHTGEKPYQCKVCLRFFRGRSTMICHLKTHAGALMYRCTVCGLFFSTLKMVSSHMELHTDRLPPDFNIEQTFMYNDHSKESLPNADG</sequence>
<evidence type="ECO:0000256" key="3">
    <source>
        <dbReference type="ARBA" id="ARBA00022737"/>
    </source>
</evidence>
<dbReference type="InterPro" id="IPR036236">
    <property type="entry name" value="Znf_C2H2_sf"/>
</dbReference>
<evidence type="ECO:0000256" key="4">
    <source>
        <dbReference type="ARBA" id="ARBA00022771"/>
    </source>
</evidence>
<evidence type="ECO:0000259" key="12">
    <source>
        <dbReference type="PROSITE" id="PS50097"/>
    </source>
</evidence>
<feature type="domain" description="BTB" evidence="12">
    <location>
        <begin position="30"/>
        <end position="96"/>
    </location>
</feature>
<dbReference type="InterPro" id="IPR011333">
    <property type="entry name" value="SKP1/BTB/POZ_sf"/>
</dbReference>
<evidence type="ECO:0000259" key="13">
    <source>
        <dbReference type="PROSITE" id="PS50157"/>
    </source>
</evidence>
<dbReference type="GO" id="GO:0000981">
    <property type="term" value="F:DNA-binding transcription factor activity, RNA polymerase II-specific"/>
    <property type="evidence" value="ECO:0007669"/>
    <property type="project" value="TreeGrafter"/>
</dbReference>
<reference evidence="14" key="2">
    <citation type="submission" date="2024-04" db="UniProtKB">
        <authorList>
            <consortium name="Ensembl"/>
        </authorList>
    </citation>
    <scope>IDENTIFICATION</scope>
</reference>
<keyword evidence="2" id="KW-0479">Metal-binding</keyword>
<evidence type="ECO:0000256" key="5">
    <source>
        <dbReference type="ARBA" id="ARBA00022833"/>
    </source>
</evidence>
<evidence type="ECO:0000256" key="11">
    <source>
        <dbReference type="SAM" id="MobiDB-lite"/>
    </source>
</evidence>
<dbReference type="FunCoup" id="G3PD80">
    <property type="interactions" value="747"/>
</dbReference>
<dbReference type="GO" id="GO:0003677">
    <property type="term" value="F:DNA binding"/>
    <property type="evidence" value="ECO:0007669"/>
    <property type="project" value="UniProtKB-KW"/>
</dbReference>
<dbReference type="PROSITE" id="PS50097">
    <property type="entry name" value="BTB"/>
    <property type="match status" value="1"/>
</dbReference>
<feature type="domain" description="C2H2-type" evidence="13">
    <location>
        <begin position="400"/>
        <end position="428"/>
    </location>
</feature>
<dbReference type="PANTHER" id="PTHR24394">
    <property type="entry name" value="ZINC FINGER PROTEIN"/>
    <property type="match status" value="1"/>
</dbReference>
<dbReference type="SUPFAM" id="SSF57667">
    <property type="entry name" value="beta-beta-alpha zinc fingers"/>
    <property type="match status" value="4"/>
</dbReference>
<dbReference type="PROSITE" id="PS50157">
    <property type="entry name" value="ZINC_FINGER_C2H2_2"/>
    <property type="match status" value="6"/>
</dbReference>
<organism evidence="14">
    <name type="scientific">Gasterosteus aculeatus</name>
    <name type="common">Three-spined stickleback</name>
    <dbReference type="NCBI Taxonomy" id="69293"/>
    <lineage>
        <taxon>Eukaryota</taxon>
        <taxon>Metazoa</taxon>
        <taxon>Chordata</taxon>
        <taxon>Craniata</taxon>
        <taxon>Vertebrata</taxon>
        <taxon>Euteleostomi</taxon>
        <taxon>Actinopterygii</taxon>
        <taxon>Neopterygii</taxon>
        <taxon>Teleostei</taxon>
        <taxon>Neoteleostei</taxon>
        <taxon>Acanthomorphata</taxon>
        <taxon>Eupercaria</taxon>
        <taxon>Perciformes</taxon>
        <taxon>Cottioidei</taxon>
        <taxon>Gasterosteales</taxon>
        <taxon>Gasterosteidae</taxon>
        <taxon>Gasterosteus</taxon>
    </lineage>
</organism>
<dbReference type="eggNOG" id="KOG1721">
    <property type="taxonomic scope" value="Eukaryota"/>
</dbReference>
<dbReference type="SMART" id="SM00355">
    <property type="entry name" value="ZnF_C2H2"/>
    <property type="match status" value="10"/>
</dbReference>
<evidence type="ECO:0000256" key="6">
    <source>
        <dbReference type="ARBA" id="ARBA00023015"/>
    </source>
</evidence>
<evidence type="ECO:0000256" key="8">
    <source>
        <dbReference type="ARBA" id="ARBA00023163"/>
    </source>
</evidence>
<accession>G3PD80</accession>
<dbReference type="Pfam" id="PF00096">
    <property type="entry name" value="zf-C2H2"/>
    <property type="match status" value="1"/>
</dbReference>
<dbReference type="Gene3D" id="3.30.710.10">
    <property type="entry name" value="Potassium Channel Kv1.1, Chain A"/>
    <property type="match status" value="1"/>
</dbReference>
<proteinExistence type="predicted"/>
<keyword evidence="4 10" id="KW-0863">Zinc-finger</keyword>
<feature type="domain" description="C2H2-type" evidence="13">
    <location>
        <begin position="530"/>
        <end position="557"/>
    </location>
</feature>
<dbReference type="Pfam" id="PF00651">
    <property type="entry name" value="BTB"/>
    <property type="match status" value="1"/>
</dbReference>
<keyword evidence="5" id="KW-0862">Zinc</keyword>